<keyword evidence="10 13" id="KW-0233">DNA recombination</keyword>
<gene>
    <name evidence="13" type="primary">ruvC</name>
    <name evidence="15" type="ORF">A3D47_01500</name>
</gene>
<dbReference type="GO" id="GO:0008821">
    <property type="term" value="F:crossover junction DNA endonuclease activity"/>
    <property type="evidence" value="ECO:0007669"/>
    <property type="project" value="UniProtKB-UniRule"/>
</dbReference>
<keyword evidence="8 13" id="KW-0460">Magnesium</keyword>
<keyword evidence="11 13" id="KW-0234">DNA repair</keyword>
<dbReference type="CDD" id="cd16962">
    <property type="entry name" value="RuvC"/>
    <property type="match status" value="1"/>
</dbReference>
<comment type="cofactor">
    <cofactor evidence="13">
        <name>Mg(2+)</name>
        <dbReference type="ChEBI" id="CHEBI:18420"/>
    </cofactor>
    <text evidence="13">Binds 2 Mg(2+) ion per subunit.</text>
</comment>
<feature type="active site" evidence="13">
    <location>
        <position position="6"/>
    </location>
</feature>
<dbReference type="PANTHER" id="PTHR30194:SF3">
    <property type="entry name" value="CROSSOVER JUNCTION ENDODEOXYRIBONUCLEASE RUVC"/>
    <property type="match status" value="1"/>
</dbReference>
<dbReference type="GO" id="GO:0006281">
    <property type="term" value="P:DNA repair"/>
    <property type="evidence" value="ECO:0007669"/>
    <property type="project" value="UniProtKB-UniRule"/>
</dbReference>
<dbReference type="AlphaFoldDB" id="A0A1G1YY94"/>
<evidence type="ECO:0000256" key="3">
    <source>
        <dbReference type="ARBA" id="ARBA00022722"/>
    </source>
</evidence>
<comment type="caution">
    <text evidence="15">The sequence shown here is derived from an EMBL/GenBank/DDBJ whole genome shotgun (WGS) entry which is preliminary data.</text>
</comment>
<name>A0A1G1YY94_9BACT</name>
<evidence type="ECO:0000313" key="16">
    <source>
        <dbReference type="Proteomes" id="UP000178651"/>
    </source>
</evidence>
<keyword evidence="3 13" id="KW-0540">Nuclease</keyword>
<dbReference type="Proteomes" id="UP000178651">
    <property type="component" value="Unassembled WGS sequence"/>
</dbReference>
<evidence type="ECO:0000256" key="6">
    <source>
        <dbReference type="ARBA" id="ARBA00022763"/>
    </source>
</evidence>
<keyword evidence="7 13" id="KW-0378">Hydrolase</keyword>
<evidence type="ECO:0000256" key="8">
    <source>
        <dbReference type="ARBA" id="ARBA00022842"/>
    </source>
</evidence>
<dbReference type="GO" id="GO:0048476">
    <property type="term" value="C:Holliday junction resolvase complex"/>
    <property type="evidence" value="ECO:0007669"/>
    <property type="project" value="UniProtKB-UniRule"/>
</dbReference>
<keyword evidence="6 13" id="KW-0227">DNA damage</keyword>
<keyword evidence="5 13" id="KW-0255">Endonuclease</keyword>
<dbReference type="GO" id="GO:0003677">
    <property type="term" value="F:DNA binding"/>
    <property type="evidence" value="ECO:0007669"/>
    <property type="project" value="UniProtKB-KW"/>
</dbReference>
<comment type="function">
    <text evidence="13">The RuvA-RuvB-RuvC complex processes Holliday junction (HJ) DNA during genetic recombination and DNA repair. Endonuclease that resolves HJ intermediates. Cleaves cruciform DNA by making single-stranded nicks across the HJ at symmetrical positions within the homologous arms, yielding a 5'-phosphate and a 3'-hydroxyl group; requires a central core of homology in the junction. The consensus cleavage sequence is 5'-(A/T)TT(C/G)-3'. Cleavage occurs on the 3'-side of the TT dinucleotide at the point of strand exchange. HJ branch migration catalyzed by RuvA-RuvB allows RuvC to scan DNA until it finds its consensus sequence, where it cleaves and resolves the cruciform DNA.</text>
</comment>
<keyword evidence="4 13" id="KW-0479">Metal-binding</keyword>
<feature type="active site" evidence="13">
    <location>
        <position position="136"/>
    </location>
</feature>
<dbReference type="NCBIfam" id="TIGR00228">
    <property type="entry name" value="ruvC"/>
    <property type="match status" value="1"/>
</dbReference>
<sequence length="155" mass="16767">MILGIDPGTTRIGYGLIKKTGSKLELLDYGLIEPGRENSKFSILDRKLSGIIKKYKPDLAAVEKLYFAKNKKTAMAVAESRGIILFILNQHGLKIMEFSPNEIKLAVTGSGSSDKKTVAHYVSLTLKIGKISGPDDASDALAAAIRASFERGSPR</sequence>
<dbReference type="GO" id="GO:0006310">
    <property type="term" value="P:DNA recombination"/>
    <property type="evidence" value="ECO:0007669"/>
    <property type="project" value="UniProtKB-UniRule"/>
</dbReference>
<evidence type="ECO:0000256" key="5">
    <source>
        <dbReference type="ARBA" id="ARBA00022759"/>
    </source>
</evidence>
<feature type="binding site" evidence="13">
    <location>
        <position position="6"/>
    </location>
    <ligand>
        <name>Mg(2+)</name>
        <dbReference type="ChEBI" id="CHEBI:18420"/>
        <label>1</label>
    </ligand>
</feature>
<dbReference type="EMBL" id="MHIU01000037">
    <property type="protein sequence ID" value="OGY57335.1"/>
    <property type="molecule type" value="Genomic_DNA"/>
</dbReference>
<dbReference type="PRINTS" id="PR00696">
    <property type="entry name" value="RSOLVASERUVC"/>
</dbReference>
<dbReference type="SUPFAM" id="SSF53098">
    <property type="entry name" value="Ribonuclease H-like"/>
    <property type="match status" value="1"/>
</dbReference>
<dbReference type="InterPro" id="IPR012337">
    <property type="entry name" value="RNaseH-like_sf"/>
</dbReference>
<dbReference type="FunFam" id="3.30.420.10:FF:000002">
    <property type="entry name" value="Crossover junction endodeoxyribonuclease RuvC"/>
    <property type="match status" value="1"/>
</dbReference>
<evidence type="ECO:0000256" key="4">
    <source>
        <dbReference type="ARBA" id="ARBA00022723"/>
    </source>
</evidence>
<reference evidence="15 16" key="1">
    <citation type="journal article" date="2016" name="Nat. Commun.">
        <title>Thousands of microbial genomes shed light on interconnected biogeochemical processes in an aquifer system.</title>
        <authorList>
            <person name="Anantharaman K."/>
            <person name="Brown C.T."/>
            <person name="Hug L.A."/>
            <person name="Sharon I."/>
            <person name="Castelle C.J."/>
            <person name="Probst A.J."/>
            <person name="Thomas B.C."/>
            <person name="Singh A."/>
            <person name="Wilkins M.J."/>
            <person name="Karaoz U."/>
            <person name="Brodie E.L."/>
            <person name="Williams K.H."/>
            <person name="Hubbard S.S."/>
            <person name="Banfield J.F."/>
        </authorList>
    </citation>
    <scope>NUCLEOTIDE SEQUENCE [LARGE SCALE GENOMIC DNA]</scope>
</reference>
<keyword evidence="9 13" id="KW-0238">DNA-binding</keyword>
<evidence type="ECO:0000256" key="7">
    <source>
        <dbReference type="ARBA" id="ARBA00022801"/>
    </source>
</evidence>
<keyword evidence="2 13" id="KW-0963">Cytoplasm</keyword>
<proteinExistence type="inferred from homology"/>
<dbReference type="HAMAP" id="MF_00034">
    <property type="entry name" value="RuvC"/>
    <property type="match status" value="1"/>
</dbReference>
<dbReference type="InterPro" id="IPR036397">
    <property type="entry name" value="RNaseH_sf"/>
</dbReference>
<feature type="binding site" evidence="13">
    <location>
        <position position="63"/>
    </location>
    <ligand>
        <name>Mg(2+)</name>
        <dbReference type="ChEBI" id="CHEBI:18420"/>
        <label>2</label>
    </ligand>
</feature>
<comment type="catalytic activity">
    <reaction evidence="12 13">
        <text>Endonucleolytic cleavage at a junction such as a reciprocal single-stranded crossover between two homologous DNA duplexes (Holliday junction).</text>
        <dbReference type="EC" id="3.1.21.10"/>
    </reaction>
</comment>
<evidence type="ECO:0000256" key="11">
    <source>
        <dbReference type="ARBA" id="ARBA00023204"/>
    </source>
</evidence>
<dbReference type="Pfam" id="PF02075">
    <property type="entry name" value="RuvC"/>
    <property type="match status" value="1"/>
</dbReference>
<accession>A0A1G1YY94</accession>
<dbReference type="PANTHER" id="PTHR30194">
    <property type="entry name" value="CROSSOVER JUNCTION ENDODEOXYRIBONUCLEASE RUVC"/>
    <property type="match status" value="1"/>
</dbReference>
<comment type="similarity">
    <text evidence="1 13">Belongs to the RuvC family.</text>
</comment>
<evidence type="ECO:0000256" key="1">
    <source>
        <dbReference type="ARBA" id="ARBA00009518"/>
    </source>
</evidence>
<evidence type="ECO:0000256" key="10">
    <source>
        <dbReference type="ARBA" id="ARBA00023172"/>
    </source>
</evidence>
<comment type="subunit">
    <text evidence="13">Homodimer which binds Holliday junction (HJ) DNA. The HJ becomes 2-fold symmetrical on binding to RuvC with unstacked arms; it has a different conformation from HJ DNA in complex with RuvA. In the full resolvosome a probable DNA-RuvA(4)-RuvB(12)-RuvC(2) complex forms which resolves the HJ.</text>
</comment>
<evidence type="ECO:0000256" key="13">
    <source>
        <dbReference type="HAMAP-Rule" id="MF_00034"/>
    </source>
</evidence>
<evidence type="ECO:0000256" key="2">
    <source>
        <dbReference type="ARBA" id="ARBA00022490"/>
    </source>
</evidence>
<dbReference type="GO" id="GO:0000287">
    <property type="term" value="F:magnesium ion binding"/>
    <property type="evidence" value="ECO:0007669"/>
    <property type="project" value="UniProtKB-UniRule"/>
</dbReference>
<comment type="subcellular location">
    <subcellularLocation>
        <location evidence="13">Cytoplasm</location>
    </subcellularLocation>
</comment>
<evidence type="ECO:0000256" key="14">
    <source>
        <dbReference type="NCBIfam" id="TIGR00228"/>
    </source>
</evidence>
<feature type="binding site" evidence="13">
    <location>
        <position position="136"/>
    </location>
    <ligand>
        <name>Mg(2+)</name>
        <dbReference type="ChEBI" id="CHEBI:18420"/>
        <label>1</label>
    </ligand>
</feature>
<dbReference type="EC" id="3.1.21.10" evidence="13 14"/>
<organism evidence="15 16">
    <name type="scientific">Candidatus Colwellbacteria bacterium RIFCSPHIGHO2_02_FULL_43_15</name>
    <dbReference type="NCBI Taxonomy" id="1797686"/>
    <lineage>
        <taxon>Bacteria</taxon>
        <taxon>Candidatus Colwelliibacteriota</taxon>
    </lineage>
</organism>
<evidence type="ECO:0000256" key="9">
    <source>
        <dbReference type="ARBA" id="ARBA00023125"/>
    </source>
</evidence>
<feature type="active site" evidence="13">
    <location>
        <position position="63"/>
    </location>
</feature>
<dbReference type="Gene3D" id="3.30.420.10">
    <property type="entry name" value="Ribonuclease H-like superfamily/Ribonuclease H"/>
    <property type="match status" value="1"/>
</dbReference>
<evidence type="ECO:0000313" key="15">
    <source>
        <dbReference type="EMBL" id="OGY57335.1"/>
    </source>
</evidence>
<protein>
    <recommendedName>
        <fullName evidence="13 14">Crossover junction endodeoxyribonuclease RuvC</fullName>
        <ecNumber evidence="13 14">3.1.21.10</ecNumber>
    </recommendedName>
    <alternativeName>
        <fullName evidence="13">Holliday junction nuclease RuvC</fullName>
    </alternativeName>
    <alternativeName>
        <fullName evidence="13">Holliday junction resolvase RuvC</fullName>
    </alternativeName>
</protein>
<evidence type="ECO:0000256" key="12">
    <source>
        <dbReference type="ARBA" id="ARBA00029354"/>
    </source>
</evidence>
<dbReference type="InterPro" id="IPR002176">
    <property type="entry name" value="X-over_junc_endoDNase_RuvC"/>
</dbReference>
<dbReference type="GO" id="GO:0005737">
    <property type="term" value="C:cytoplasm"/>
    <property type="evidence" value="ECO:0007669"/>
    <property type="project" value="UniProtKB-SubCell"/>
</dbReference>